<dbReference type="PRINTS" id="PR00033">
    <property type="entry name" value="HTHASNC"/>
</dbReference>
<reference evidence="5 6" key="1">
    <citation type="submission" date="2015-09" db="EMBL/GenBank/DDBJ databases">
        <authorList>
            <consortium name="Swine Surveillance"/>
        </authorList>
    </citation>
    <scope>NUCLEOTIDE SEQUENCE [LARGE SCALE GENOMIC DNA]</scope>
    <source>
        <strain evidence="5 6">S613</strain>
    </source>
</reference>
<dbReference type="InterPro" id="IPR011008">
    <property type="entry name" value="Dimeric_a/b-barrel"/>
</dbReference>
<dbReference type="EMBL" id="LJXB01000088">
    <property type="protein sequence ID" value="KPU55921.1"/>
    <property type="molecule type" value="Genomic_DNA"/>
</dbReference>
<evidence type="ECO:0000313" key="6">
    <source>
        <dbReference type="Proteomes" id="UP000050349"/>
    </source>
</evidence>
<evidence type="ECO:0000256" key="1">
    <source>
        <dbReference type="ARBA" id="ARBA00023015"/>
    </source>
</evidence>
<dbReference type="SUPFAM" id="SSF46785">
    <property type="entry name" value="Winged helix' DNA-binding domain"/>
    <property type="match status" value="1"/>
</dbReference>
<proteinExistence type="predicted"/>
<dbReference type="PROSITE" id="PS50956">
    <property type="entry name" value="HTH_ASNC_2"/>
    <property type="match status" value="1"/>
</dbReference>
<dbReference type="Gene3D" id="1.10.10.10">
    <property type="entry name" value="Winged helix-like DNA-binding domain superfamily/Winged helix DNA-binding domain"/>
    <property type="match status" value="1"/>
</dbReference>
<gene>
    <name evidence="5" type="ORF">AN403_1806</name>
</gene>
<dbReference type="Proteomes" id="UP000050349">
    <property type="component" value="Unassembled WGS sequence"/>
</dbReference>
<organism evidence="5 6">
    <name type="scientific">Pseudomonas fluorescens</name>
    <dbReference type="NCBI Taxonomy" id="294"/>
    <lineage>
        <taxon>Bacteria</taxon>
        <taxon>Pseudomonadati</taxon>
        <taxon>Pseudomonadota</taxon>
        <taxon>Gammaproteobacteria</taxon>
        <taxon>Pseudomonadales</taxon>
        <taxon>Pseudomonadaceae</taxon>
        <taxon>Pseudomonas</taxon>
    </lineage>
</organism>
<evidence type="ECO:0000313" key="5">
    <source>
        <dbReference type="EMBL" id="KPU55921.1"/>
    </source>
</evidence>
<dbReference type="AlphaFoldDB" id="A0A0N8NVY8"/>
<dbReference type="PATRIC" id="fig|294.162.peg.4864"/>
<dbReference type="GO" id="GO:0006355">
    <property type="term" value="P:regulation of DNA-templated transcription"/>
    <property type="evidence" value="ECO:0007669"/>
    <property type="project" value="UniProtKB-ARBA"/>
</dbReference>
<dbReference type="Pfam" id="PF01037">
    <property type="entry name" value="AsnC_trans_reg"/>
    <property type="match status" value="1"/>
</dbReference>
<keyword evidence="2" id="KW-0238">DNA-binding</keyword>
<dbReference type="SMART" id="SM00344">
    <property type="entry name" value="HTH_ASNC"/>
    <property type="match status" value="1"/>
</dbReference>
<dbReference type="InterPro" id="IPR019887">
    <property type="entry name" value="Tscrpt_reg_AsnC/Lrp_C"/>
</dbReference>
<dbReference type="GO" id="GO:0043200">
    <property type="term" value="P:response to amino acid"/>
    <property type="evidence" value="ECO:0007669"/>
    <property type="project" value="TreeGrafter"/>
</dbReference>
<name>A0A0N8NVY8_PSEFL</name>
<dbReference type="PANTHER" id="PTHR30154">
    <property type="entry name" value="LEUCINE-RESPONSIVE REGULATORY PROTEIN"/>
    <property type="match status" value="1"/>
</dbReference>
<dbReference type="Gene3D" id="3.30.70.920">
    <property type="match status" value="1"/>
</dbReference>
<dbReference type="InterPro" id="IPR036390">
    <property type="entry name" value="WH_DNA-bd_sf"/>
</dbReference>
<evidence type="ECO:0000256" key="3">
    <source>
        <dbReference type="ARBA" id="ARBA00023163"/>
    </source>
</evidence>
<dbReference type="GO" id="GO:0043565">
    <property type="term" value="F:sequence-specific DNA binding"/>
    <property type="evidence" value="ECO:0007669"/>
    <property type="project" value="InterPro"/>
</dbReference>
<keyword evidence="3" id="KW-0804">Transcription</keyword>
<keyword evidence="1" id="KW-0805">Transcription regulation</keyword>
<evidence type="ECO:0000256" key="2">
    <source>
        <dbReference type="ARBA" id="ARBA00023125"/>
    </source>
</evidence>
<dbReference type="CDD" id="cd00090">
    <property type="entry name" value="HTH_ARSR"/>
    <property type="match status" value="1"/>
</dbReference>
<dbReference type="InterPro" id="IPR011991">
    <property type="entry name" value="ArsR-like_HTH"/>
</dbReference>
<accession>A0A0N8NVY8</accession>
<dbReference type="SUPFAM" id="SSF54909">
    <property type="entry name" value="Dimeric alpha+beta barrel"/>
    <property type="match status" value="1"/>
</dbReference>
<dbReference type="RefSeq" id="WP_057399579.1">
    <property type="nucleotide sequence ID" value="NZ_LJXB01000088.1"/>
</dbReference>
<protein>
    <submittedName>
        <fullName evidence="5">AsnC-type helix-turn-helix domain protein</fullName>
    </submittedName>
</protein>
<dbReference type="Pfam" id="PF13404">
    <property type="entry name" value="HTH_AsnC-type"/>
    <property type="match status" value="1"/>
</dbReference>
<dbReference type="PANTHER" id="PTHR30154:SF34">
    <property type="entry name" value="TRANSCRIPTIONAL REGULATOR AZLB"/>
    <property type="match status" value="1"/>
</dbReference>
<comment type="caution">
    <text evidence="5">The sequence shown here is derived from an EMBL/GenBank/DDBJ whole genome shotgun (WGS) entry which is preliminary data.</text>
</comment>
<evidence type="ECO:0000259" key="4">
    <source>
        <dbReference type="PROSITE" id="PS50956"/>
    </source>
</evidence>
<dbReference type="GO" id="GO:0005829">
    <property type="term" value="C:cytosol"/>
    <property type="evidence" value="ECO:0007669"/>
    <property type="project" value="TreeGrafter"/>
</dbReference>
<dbReference type="InterPro" id="IPR000485">
    <property type="entry name" value="AsnC-type_HTH_dom"/>
</dbReference>
<dbReference type="InterPro" id="IPR019888">
    <property type="entry name" value="Tscrpt_reg_AsnC-like"/>
</dbReference>
<feature type="domain" description="HTH asnC-type" evidence="4">
    <location>
        <begin position="4"/>
        <end position="64"/>
    </location>
</feature>
<dbReference type="InterPro" id="IPR036388">
    <property type="entry name" value="WH-like_DNA-bd_sf"/>
</dbReference>
<dbReference type="OrthoDB" id="166264at2"/>
<sequence length="152" mass="17095">MAEMDKVDRSILEILQTNGRLTNAEIAARVCLSAPACWKRLKRLEEEVIVGYHAHLNPKTMGLGLFAFISVTLDSHSEDAMEHFEAGVLALPNIIACHKVSGKYDYLLQVVVKDMEAFHELAMHRIRTLGSIKEMYTGFSVKEIKHCNTLPL</sequence>